<accession>A0A7W7GQB5</accession>
<dbReference type="GO" id="GO:0006400">
    <property type="term" value="P:tRNA modification"/>
    <property type="evidence" value="ECO:0007669"/>
    <property type="project" value="UniProtKB-UniRule"/>
</dbReference>
<evidence type="ECO:0000256" key="5">
    <source>
        <dbReference type="ARBA" id="ARBA00022840"/>
    </source>
</evidence>
<keyword evidence="4 7" id="KW-0547">Nucleotide-binding</keyword>
<dbReference type="EMBL" id="JACHNA010000001">
    <property type="protein sequence ID" value="MBB4736328.1"/>
    <property type="molecule type" value="Genomic_DNA"/>
</dbReference>
<sequence length="428" mass="44525">MRPLESGAGLPALTGPWPPTTRWPEPLHRAVRALRDAVDAATGEPEPPTARTAVTGEPPVRAGRVLLAVSGGADSLALAVTAAVVADTRDGARRGGPDRFAAVCVDHALQPGSADVARAAVAVLHGIGLDRASVVPVRRGGDRAEAEASDGLEGHARRLRYTALAEAAATVGADVVLTAHTADDQAEQVLLALARGSGTRSVAGIPACGPLPCAESSTSRVVRPLLGLSRVDLERICAWAGVRWWDDPQNTDPDMRRVRVRHRLLPALEDPETGLGAGTRAGLVRSARIAAEDAAALDAWAERAFDALRVVDGAAASTVRLRLDGLRELPPAVRHRVVLRAARLCGAEDLTRERVLAAAALVEAVPGASAGPVELPGGVRVRRRRPGLRRAARTVHPDGAAQGDALARACATLDFIPAAPRPSQRSSA</sequence>
<evidence type="ECO:0000256" key="3">
    <source>
        <dbReference type="ARBA" id="ARBA00022694"/>
    </source>
</evidence>
<comment type="catalytic activity">
    <reaction evidence="6 7">
        <text>cytidine(34) in tRNA(Ile2) + L-lysine + ATP = lysidine(34) in tRNA(Ile2) + AMP + diphosphate + H(+)</text>
        <dbReference type="Rhea" id="RHEA:43744"/>
        <dbReference type="Rhea" id="RHEA-COMP:10625"/>
        <dbReference type="Rhea" id="RHEA-COMP:10670"/>
        <dbReference type="ChEBI" id="CHEBI:15378"/>
        <dbReference type="ChEBI" id="CHEBI:30616"/>
        <dbReference type="ChEBI" id="CHEBI:32551"/>
        <dbReference type="ChEBI" id="CHEBI:33019"/>
        <dbReference type="ChEBI" id="CHEBI:82748"/>
        <dbReference type="ChEBI" id="CHEBI:83665"/>
        <dbReference type="ChEBI" id="CHEBI:456215"/>
        <dbReference type="EC" id="6.3.4.19"/>
    </reaction>
</comment>
<dbReference type="GO" id="GO:0032267">
    <property type="term" value="F:tRNA(Ile)-lysidine synthase activity"/>
    <property type="evidence" value="ECO:0007669"/>
    <property type="project" value="UniProtKB-EC"/>
</dbReference>
<proteinExistence type="inferred from homology"/>
<dbReference type="RefSeq" id="WP_184241931.1">
    <property type="nucleotide sequence ID" value="NZ_JACHNA010000001.1"/>
</dbReference>
<dbReference type="InterPro" id="IPR012795">
    <property type="entry name" value="tRNA_Ile_lys_synt_N"/>
</dbReference>
<keyword evidence="1 7" id="KW-0963">Cytoplasm</keyword>
<keyword evidence="5 7" id="KW-0067">ATP-binding</keyword>
<comment type="subcellular location">
    <subcellularLocation>
        <location evidence="7">Cytoplasm</location>
    </subcellularLocation>
</comment>
<name>A0A7W7GQB5_9MICC</name>
<dbReference type="GO" id="GO:0005524">
    <property type="term" value="F:ATP binding"/>
    <property type="evidence" value="ECO:0007669"/>
    <property type="project" value="UniProtKB-UniRule"/>
</dbReference>
<dbReference type="CDD" id="cd01992">
    <property type="entry name" value="TilS_N"/>
    <property type="match status" value="1"/>
</dbReference>
<evidence type="ECO:0000256" key="4">
    <source>
        <dbReference type="ARBA" id="ARBA00022741"/>
    </source>
</evidence>
<dbReference type="SUPFAM" id="SSF52402">
    <property type="entry name" value="Adenine nucleotide alpha hydrolases-like"/>
    <property type="match status" value="1"/>
</dbReference>
<comment type="caution">
    <text evidence="11">The sequence shown here is derived from an EMBL/GenBank/DDBJ whole genome shotgun (WGS) entry which is preliminary data.</text>
</comment>
<dbReference type="EC" id="6.3.4.19" evidence="7"/>
<reference evidence="11 12" key="1">
    <citation type="submission" date="2020-08" db="EMBL/GenBank/DDBJ databases">
        <title>Sequencing the genomes of 1000 actinobacteria strains.</title>
        <authorList>
            <person name="Klenk H.-P."/>
        </authorList>
    </citation>
    <scope>NUCLEOTIDE SEQUENCE [LARGE SCALE GENOMIC DNA]</scope>
    <source>
        <strain evidence="11 12">DSM 23974</strain>
    </source>
</reference>
<feature type="region of interest" description="Disordered" evidence="8">
    <location>
        <begin position="1"/>
        <end position="24"/>
    </location>
</feature>
<keyword evidence="12" id="KW-1185">Reference proteome</keyword>
<dbReference type="PANTHER" id="PTHR43033">
    <property type="entry name" value="TRNA(ILE)-LYSIDINE SYNTHASE-RELATED"/>
    <property type="match status" value="1"/>
</dbReference>
<dbReference type="AlphaFoldDB" id="A0A7W7GQB5"/>
<comment type="similarity">
    <text evidence="7">Belongs to the tRNA(Ile)-lysidine synthase family.</text>
</comment>
<evidence type="ECO:0000313" key="12">
    <source>
        <dbReference type="Proteomes" id="UP000540191"/>
    </source>
</evidence>
<feature type="domain" description="tRNA(Ile)-lysidine/2-thiocytidine synthase N-terminal" evidence="9">
    <location>
        <begin position="65"/>
        <end position="263"/>
    </location>
</feature>
<dbReference type="SUPFAM" id="SSF82829">
    <property type="entry name" value="MesJ substrate recognition domain-like"/>
    <property type="match status" value="1"/>
</dbReference>
<organism evidence="11 12">
    <name type="scientific">Micrococcus cohnii</name>
    <dbReference type="NCBI Taxonomy" id="993416"/>
    <lineage>
        <taxon>Bacteria</taxon>
        <taxon>Bacillati</taxon>
        <taxon>Actinomycetota</taxon>
        <taxon>Actinomycetes</taxon>
        <taxon>Micrococcales</taxon>
        <taxon>Micrococcaceae</taxon>
        <taxon>Micrococcus</taxon>
    </lineage>
</organism>
<dbReference type="GO" id="GO:0005737">
    <property type="term" value="C:cytoplasm"/>
    <property type="evidence" value="ECO:0007669"/>
    <property type="project" value="UniProtKB-SubCell"/>
</dbReference>
<dbReference type="PANTHER" id="PTHR43033:SF1">
    <property type="entry name" value="TRNA(ILE)-LYSIDINE SYNTHASE-RELATED"/>
    <property type="match status" value="1"/>
</dbReference>
<dbReference type="InterPro" id="IPR015262">
    <property type="entry name" value="tRNA_Ile_lys_synt_subst-bd"/>
</dbReference>
<feature type="domain" description="tRNA(Ile)-lysidine synthase substrate-binding" evidence="10">
    <location>
        <begin position="321"/>
        <end position="385"/>
    </location>
</feature>
<evidence type="ECO:0000313" key="11">
    <source>
        <dbReference type="EMBL" id="MBB4736328.1"/>
    </source>
</evidence>
<keyword evidence="3 7" id="KW-0819">tRNA processing</keyword>
<protein>
    <recommendedName>
        <fullName evidence="7">tRNA(Ile)-lysidine synthase</fullName>
        <ecNumber evidence="7">6.3.4.19</ecNumber>
    </recommendedName>
    <alternativeName>
        <fullName evidence="7">tRNA(Ile)-2-lysyl-cytidine synthase</fullName>
    </alternativeName>
    <alternativeName>
        <fullName evidence="7">tRNA(Ile)-lysidine synthetase</fullName>
    </alternativeName>
</protein>
<dbReference type="HAMAP" id="MF_01161">
    <property type="entry name" value="tRNA_Ile_lys_synt"/>
    <property type="match status" value="1"/>
</dbReference>
<evidence type="ECO:0000259" key="9">
    <source>
        <dbReference type="Pfam" id="PF01171"/>
    </source>
</evidence>
<dbReference type="InterPro" id="IPR014729">
    <property type="entry name" value="Rossmann-like_a/b/a_fold"/>
</dbReference>
<evidence type="ECO:0000259" key="10">
    <source>
        <dbReference type="Pfam" id="PF09179"/>
    </source>
</evidence>
<dbReference type="Gene3D" id="3.40.50.620">
    <property type="entry name" value="HUPs"/>
    <property type="match status" value="1"/>
</dbReference>
<dbReference type="InterPro" id="IPR012094">
    <property type="entry name" value="tRNA_Ile_lys_synt"/>
</dbReference>
<dbReference type="Pfam" id="PF01171">
    <property type="entry name" value="ATP_bind_3"/>
    <property type="match status" value="1"/>
</dbReference>
<evidence type="ECO:0000256" key="1">
    <source>
        <dbReference type="ARBA" id="ARBA00022490"/>
    </source>
</evidence>
<feature type="binding site" evidence="7">
    <location>
        <begin position="70"/>
        <end position="75"/>
    </location>
    <ligand>
        <name>ATP</name>
        <dbReference type="ChEBI" id="CHEBI:30616"/>
    </ligand>
</feature>
<comment type="domain">
    <text evidence="7">The N-terminal region contains the highly conserved SGGXDS motif, predicted to be a P-loop motif involved in ATP binding.</text>
</comment>
<keyword evidence="2 7" id="KW-0436">Ligase</keyword>
<evidence type="ECO:0000256" key="7">
    <source>
        <dbReference type="HAMAP-Rule" id="MF_01161"/>
    </source>
</evidence>
<gene>
    <name evidence="7" type="primary">tilS</name>
    <name evidence="11" type="ORF">HDA30_001836</name>
</gene>
<dbReference type="InterPro" id="IPR011063">
    <property type="entry name" value="TilS/TtcA_N"/>
</dbReference>
<evidence type="ECO:0000256" key="6">
    <source>
        <dbReference type="ARBA" id="ARBA00048539"/>
    </source>
</evidence>
<dbReference type="Gene3D" id="1.20.59.20">
    <property type="match status" value="1"/>
</dbReference>
<dbReference type="Pfam" id="PF09179">
    <property type="entry name" value="TilS"/>
    <property type="match status" value="1"/>
</dbReference>
<dbReference type="Proteomes" id="UP000540191">
    <property type="component" value="Unassembled WGS sequence"/>
</dbReference>
<comment type="function">
    <text evidence="7">Ligates lysine onto the cytidine present at position 34 of the AUA codon-specific tRNA(Ile) that contains the anticodon CAU, in an ATP-dependent manner. Cytidine is converted to lysidine, thus changing the amino acid specificity of the tRNA from methionine to isoleucine.</text>
</comment>
<dbReference type="NCBIfam" id="TIGR02432">
    <property type="entry name" value="lysidine_TilS_N"/>
    <property type="match status" value="1"/>
</dbReference>
<evidence type="ECO:0000256" key="2">
    <source>
        <dbReference type="ARBA" id="ARBA00022598"/>
    </source>
</evidence>
<evidence type="ECO:0000256" key="8">
    <source>
        <dbReference type="SAM" id="MobiDB-lite"/>
    </source>
</evidence>